<gene>
    <name evidence="5" type="ORF">MKZ38_009087</name>
</gene>
<dbReference type="PANTHER" id="PTHR24149">
    <property type="entry name" value="ANKYRIN REPEAT DOMAIN-CONTAINING PROTEIN 12"/>
    <property type="match status" value="1"/>
</dbReference>
<dbReference type="GO" id="GO:0005654">
    <property type="term" value="C:nucleoplasm"/>
    <property type="evidence" value="ECO:0007669"/>
    <property type="project" value="TreeGrafter"/>
</dbReference>
<proteinExistence type="predicted"/>
<feature type="compositionally biased region" description="Basic and acidic residues" evidence="2">
    <location>
        <begin position="507"/>
        <end position="538"/>
    </location>
</feature>
<feature type="compositionally biased region" description="Basic and acidic residues" evidence="2">
    <location>
        <begin position="925"/>
        <end position="946"/>
    </location>
</feature>
<dbReference type="InterPro" id="IPR053210">
    <property type="entry name" value="ANKRD12"/>
</dbReference>
<keyword evidence="6" id="KW-1185">Reference proteome</keyword>
<feature type="region of interest" description="Disordered" evidence="2">
    <location>
        <begin position="1"/>
        <end position="347"/>
    </location>
</feature>
<organism evidence="5 6">
    <name type="scientific">Zalerion maritima</name>
    <dbReference type="NCBI Taxonomy" id="339359"/>
    <lineage>
        <taxon>Eukaryota</taxon>
        <taxon>Fungi</taxon>
        <taxon>Dikarya</taxon>
        <taxon>Ascomycota</taxon>
        <taxon>Pezizomycotina</taxon>
        <taxon>Sordariomycetes</taxon>
        <taxon>Lulworthiomycetidae</taxon>
        <taxon>Lulworthiales</taxon>
        <taxon>Lulworthiaceae</taxon>
        <taxon>Zalerion</taxon>
    </lineage>
</organism>
<feature type="repeat" description="ANK" evidence="1">
    <location>
        <begin position="439"/>
        <end position="471"/>
    </location>
</feature>
<feature type="compositionally biased region" description="Low complexity" evidence="2">
    <location>
        <begin position="1509"/>
        <end position="1520"/>
    </location>
</feature>
<dbReference type="SMART" id="SM00248">
    <property type="entry name" value="ANK"/>
    <property type="match status" value="5"/>
</dbReference>
<feature type="compositionally biased region" description="Basic and acidic residues" evidence="2">
    <location>
        <begin position="16"/>
        <end position="28"/>
    </location>
</feature>
<feature type="compositionally biased region" description="Low complexity" evidence="2">
    <location>
        <begin position="966"/>
        <end position="976"/>
    </location>
</feature>
<feature type="compositionally biased region" description="Low complexity" evidence="2">
    <location>
        <begin position="992"/>
        <end position="1003"/>
    </location>
</feature>
<feature type="compositionally biased region" description="Basic and acidic residues" evidence="2">
    <location>
        <begin position="1024"/>
        <end position="1165"/>
    </location>
</feature>
<feature type="compositionally biased region" description="Polar residues" evidence="2">
    <location>
        <begin position="304"/>
        <end position="314"/>
    </location>
</feature>
<feature type="compositionally biased region" description="Basic and acidic residues" evidence="2">
    <location>
        <begin position="866"/>
        <end position="903"/>
    </location>
</feature>
<feature type="repeat" description="ANK" evidence="1">
    <location>
        <begin position="406"/>
        <end position="438"/>
    </location>
</feature>
<feature type="compositionally biased region" description="Low complexity" evidence="2">
    <location>
        <begin position="274"/>
        <end position="285"/>
    </location>
</feature>
<evidence type="ECO:0000313" key="6">
    <source>
        <dbReference type="Proteomes" id="UP001201980"/>
    </source>
</evidence>
<dbReference type="Gene3D" id="1.25.40.20">
    <property type="entry name" value="Ankyrin repeat-containing domain"/>
    <property type="match status" value="2"/>
</dbReference>
<feature type="region of interest" description="Disordered" evidence="2">
    <location>
        <begin position="1446"/>
        <end position="1467"/>
    </location>
</feature>
<sequence length="1555" mass="174811">MDAQNAIESTTTRPPVPDRRPLDIKKTTLDLPSSPPIKLPTASSQTHEDEGNSDAETEILPGKDGFSPSKTRKVVNKDDRKHADSPTPNDNNGSNGDYRPHQRDRDRERDRDRVRDVDKIPRSRPGKGAVTAETASSLVARRKKSLHDRNGASLKDGSSGLSSAPASPPQPHTRRVVEHRSHGDSDSESTRPGSPRSSKIRDRSREKVRLGERVIPHKRKASAKPDSDDEGEPRKIRRQRLPGHGDPSSSGKHYSRDTKLSLGRQPHPDSKTPSSRQGHGHSSASSRHRSTSPIRHPPSHRRSLSTQLPSSNGQALKKRRIPPPLATDHHSDDSSGTGSPHPHLRTLTTPATADSIISPAKMPPHKKHLDAHGQTLLARACAKGEYDTAKARLTERPDDLNVADYAGNTPLQIASLQGHSQIVKLLIDAGCQLDCMNNDRDTPLLDAVDNGHLEVVKLLLDAGVNPRKTNINGEEPIARVDDEMDNAGDIKASLQEARNRPNAAWRRASEEHHGHDQSPQEPHPPERNFRDARSHGPESPRQSPAAISHAALGRRAATSRATKTSNSQLYKPLDDKTLRDAALRGDEETVLRILQVKETFNDPESMVGAARGGHETVMQYLLALGEGDPDPDPVPSLPRDANTPMLAAIGQGTLGIVKLLLDQSRFDPTRKFGGLPYYEIARDRAGPDSQTEEYILKKAYDQFKKSPRDSHKDKSPNRRALAKERPMRVELKSELSRAQKRKASSPTREHLRTKSLSTKSNTIKEKRRAHSFSESDEQASKKGPGRPRKDLPSVALSSRDDSPRVSQKPPSKSKRQETDHGANSSEGEATAAKPRRKLVSGREMKEERERQRRSSMVSNNSAKEAPSPREKDDGLDKVKVEPISEKYHDRAKAIRRDDSKDRLSVSGEGPGKRHRTSVTPPGHASGDREDCEAPVKRRRLDVEGKDKRQRSTNSSPEDRHRKPSTLRESTSSSLKSTSKDPDKAARREAAKAAKLASKSNSSADKPCDSKSMDVDMTDALIIKTEPDSDSQPKRDVEKEKRRRAKIEAKRREEEELARQVEKKQRDEEERKLREAEEARKQEEARRQLEEEEKKRKEAEERKRREEQEAEEHRKREERERLRLAEEERKRKEEEERKKKEEEERIKREEERKRGEEEERRRREEEEARREQLLREAQRRVAEEIERRMREAQEQLRLAQEAEKRRIEAEQRRIREEQERQRIASLPPLLRWFDACPEPKNPEVAAKFTTVQGVRYDTIVPGDAHSGVDDDVRRELWVLNTHAAFLLGEKDLGLNKYPAWPRHPANNIAKNELMGVEGGTYALTAPTVRDLAKELPDYAETLNGSRGLKMAKDRGDAHKLFVAMDLFFVRVSDFMSAVASTPHLRDLEIAVQYRELPLSEEMRSRRQLPLLWKNDPYWANRNYGSAPGAILYRNGAISGQIQTGRLVKTSSTPFPDGPVPRRGFTSVRRDDPEYERLCREQGLEHLLDNNRLPNGTHTSSSPMSPGHLHTLTPITPGTTEPTEADVMPPSHLTGLVSGIGSGNTLEAALPNGVSEL</sequence>
<dbReference type="PROSITE" id="PS50297">
    <property type="entry name" value="ANK_REP_REGION"/>
    <property type="match status" value="2"/>
</dbReference>
<name>A0AAD5RVB8_9PEZI</name>
<dbReference type="InterPro" id="IPR036770">
    <property type="entry name" value="Ankyrin_rpt-contain_sf"/>
</dbReference>
<evidence type="ECO:0000259" key="4">
    <source>
        <dbReference type="Pfam" id="PF24521"/>
    </source>
</evidence>
<feature type="region of interest" description="Disordered" evidence="2">
    <location>
        <begin position="1484"/>
        <end position="1529"/>
    </location>
</feature>
<feature type="compositionally biased region" description="Polar residues" evidence="2">
    <location>
        <begin position="86"/>
        <end position="95"/>
    </location>
</feature>
<dbReference type="InterPro" id="IPR002110">
    <property type="entry name" value="Ankyrin_rpt"/>
</dbReference>
<dbReference type="Pfam" id="PF24513">
    <property type="entry name" value="DUF7593"/>
    <property type="match status" value="1"/>
</dbReference>
<dbReference type="CDD" id="cd22249">
    <property type="entry name" value="UDM1_RNF168_RNF169-like"/>
    <property type="match status" value="1"/>
</dbReference>
<evidence type="ECO:0000259" key="3">
    <source>
        <dbReference type="Pfam" id="PF24513"/>
    </source>
</evidence>
<feature type="region of interest" description="Disordered" evidence="2">
    <location>
        <begin position="700"/>
        <end position="1165"/>
    </location>
</feature>
<feature type="compositionally biased region" description="Basic and acidic residues" evidence="2">
    <location>
        <begin position="75"/>
        <end position="84"/>
    </location>
</feature>
<dbReference type="Pfam" id="PF12796">
    <property type="entry name" value="Ank_2"/>
    <property type="match status" value="1"/>
</dbReference>
<feature type="region of interest" description="Disordered" evidence="2">
    <location>
        <begin position="495"/>
        <end position="570"/>
    </location>
</feature>
<evidence type="ECO:0000256" key="2">
    <source>
        <dbReference type="SAM" id="MobiDB-lite"/>
    </source>
</evidence>
<feature type="compositionally biased region" description="Basic and acidic residues" evidence="2">
    <location>
        <begin position="175"/>
        <end position="189"/>
    </location>
</feature>
<feature type="compositionally biased region" description="Polar residues" evidence="2">
    <location>
        <begin position="559"/>
        <end position="569"/>
    </location>
</feature>
<feature type="compositionally biased region" description="Basic and acidic residues" evidence="2">
    <location>
        <begin position="98"/>
        <end position="121"/>
    </location>
</feature>
<dbReference type="InterPro" id="IPR056015">
    <property type="entry name" value="DUF7593"/>
</dbReference>
<dbReference type="InterPro" id="IPR056485">
    <property type="entry name" value="ARM_KRIT1"/>
</dbReference>
<feature type="domain" description="DUF7593" evidence="3">
    <location>
        <begin position="1221"/>
        <end position="1382"/>
    </location>
</feature>
<evidence type="ECO:0000313" key="5">
    <source>
        <dbReference type="EMBL" id="KAJ2903923.1"/>
    </source>
</evidence>
<accession>A0AAD5RVB8</accession>
<dbReference type="SUPFAM" id="SSF48403">
    <property type="entry name" value="Ankyrin repeat"/>
    <property type="match status" value="1"/>
</dbReference>
<keyword evidence="1" id="KW-0040">ANK repeat</keyword>
<dbReference type="Pfam" id="PF24521">
    <property type="entry name" value="Ank_KRIT1"/>
    <property type="match status" value="1"/>
</dbReference>
<feature type="compositionally biased region" description="Basic and acidic residues" evidence="2">
    <location>
        <begin position="199"/>
        <end position="215"/>
    </location>
</feature>
<dbReference type="Proteomes" id="UP001201980">
    <property type="component" value="Unassembled WGS sequence"/>
</dbReference>
<evidence type="ECO:0000256" key="1">
    <source>
        <dbReference type="PROSITE-ProRule" id="PRU00023"/>
    </source>
</evidence>
<feature type="domain" description="KRIT1 ARM-repeats" evidence="4">
    <location>
        <begin position="558"/>
        <end position="704"/>
    </location>
</feature>
<dbReference type="PANTHER" id="PTHR24149:SF14">
    <property type="entry name" value="ANKYRIN REPEAT DOMAIN 12"/>
    <property type="match status" value="1"/>
</dbReference>
<protein>
    <submittedName>
        <fullName evidence="5">Uncharacterized protein</fullName>
    </submittedName>
</protein>
<feature type="compositionally biased region" description="Basic and acidic residues" evidence="2">
    <location>
        <begin position="977"/>
        <end position="991"/>
    </location>
</feature>
<feature type="compositionally biased region" description="Basic and acidic residues" evidence="2">
    <location>
        <begin position="840"/>
        <end position="852"/>
    </location>
</feature>
<comment type="caution">
    <text evidence="5">The sequence shown here is derived from an EMBL/GenBank/DDBJ whole genome shotgun (WGS) entry which is preliminary data.</text>
</comment>
<reference evidence="5" key="1">
    <citation type="submission" date="2022-07" db="EMBL/GenBank/DDBJ databases">
        <title>Draft genome sequence of Zalerion maritima ATCC 34329, a (micro)plastics degrading marine fungus.</title>
        <authorList>
            <person name="Paco A."/>
            <person name="Goncalves M.F.M."/>
            <person name="Rocha-Santos T.A.P."/>
            <person name="Alves A."/>
        </authorList>
    </citation>
    <scope>NUCLEOTIDE SEQUENCE</scope>
    <source>
        <strain evidence="5">ATCC 34329</strain>
    </source>
</reference>
<dbReference type="PROSITE" id="PS50088">
    <property type="entry name" value="ANK_REPEAT"/>
    <property type="match status" value="2"/>
</dbReference>
<feature type="compositionally biased region" description="Basic and acidic residues" evidence="2">
    <location>
        <begin position="700"/>
        <end position="737"/>
    </location>
</feature>
<dbReference type="EMBL" id="JAKWBI020000066">
    <property type="protein sequence ID" value="KAJ2903923.1"/>
    <property type="molecule type" value="Genomic_DNA"/>
</dbReference>
<feature type="compositionally biased region" description="Polar residues" evidence="2">
    <location>
        <begin position="1490"/>
        <end position="1502"/>
    </location>
</feature>